<dbReference type="AlphaFoldDB" id="E3L9U6"/>
<dbReference type="EMBL" id="DS178389">
    <property type="protein sequence ID" value="EFP93321.1"/>
    <property type="molecule type" value="Genomic_DNA"/>
</dbReference>
<organism evidence="1 2">
    <name type="scientific">Puccinia graminis f. sp. tritici (strain CRL 75-36-700-3 / race SCCL)</name>
    <name type="common">Black stem rust fungus</name>
    <dbReference type="NCBI Taxonomy" id="418459"/>
    <lineage>
        <taxon>Eukaryota</taxon>
        <taxon>Fungi</taxon>
        <taxon>Dikarya</taxon>
        <taxon>Basidiomycota</taxon>
        <taxon>Pucciniomycotina</taxon>
        <taxon>Pucciniomycetes</taxon>
        <taxon>Pucciniales</taxon>
        <taxon>Pucciniaceae</taxon>
        <taxon>Puccinia</taxon>
    </lineage>
</organism>
<reference evidence="2" key="2">
    <citation type="journal article" date="2011" name="Proc. Natl. Acad. Sci. U.S.A.">
        <title>Obligate biotrophy features unraveled by the genomic analysis of rust fungi.</title>
        <authorList>
            <person name="Duplessis S."/>
            <person name="Cuomo C.A."/>
            <person name="Lin Y.-C."/>
            <person name="Aerts A."/>
            <person name="Tisserant E."/>
            <person name="Veneault-Fourrey C."/>
            <person name="Joly D.L."/>
            <person name="Hacquard S."/>
            <person name="Amselem J."/>
            <person name="Cantarel B.L."/>
            <person name="Chiu R."/>
            <person name="Coutinho P.M."/>
            <person name="Feau N."/>
            <person name="Field M."/>
            <person name="Frey P."/>
            <person name="Gelhaye E."/>
            <person name="Goldberg J."/>
            <person name="Grabherr M.G."/>
            <person name="Kodira C.D."/>
            <person name="Kohler A."/>
            <person name="Kuees U."/>
            <person name="Lindquist E.A."/>
            <person name="Lucas S.M."/>
            <person name="Mago R."/>
            <person name="Mauceli E."/>
            <person name="Morin E."/>
            <person name="Murat C."/>
            <person name="Pangilinan J.L."/>
            <person name="Park R."/>
            <person name="Pearson M."/>
            <person name="Quesneville H."/>
            <person name="Rouhier N."/>
            <person name="Sakthikumar S."/>
            <person name="Salamov A.A."/>
            <person name="Schmutz J."/>
            <person name="Selles B."/>
            <person name="Shapiro H."/>
            <person name="Tanguay P."/>
            <person name="Tuskan G.A."/>
            <person name="Henrissat B."/>
            <person name="Van de Peer Y."/>
            <person name="Rouze P."/>
            <person name="Ellis J.G."/>
            <person name="Dodds P.N."/>
            <person name="Schein J.E."/>
            <person name="Zhong S."/>
            <person name="Hamelin R.C."/>
            <person name="Grigoriev I.V."/>
            <person name="Szabo L.J."/>
            <person name="Martin F."/>
        </authorList>
    </citation>
    <scope>NUCLEOTIDE SEQUENCE [LARGE SCALE GENOMIC DNA]</scope>
    <source>
        <strain evidence="2">CRL 75-36-700-3 / race SCCL</strain>
    </source>
</reference>
<name>E3L9U6_PUCGT</name>
<accession>E3L9U6</accession>
<dbReference type="HOGENOM" id="CLU_2005013_0_0_1"/>
<protein>
    <submittedName>
        <fullName evidence="1">Uncharacterized protein</fullName>
    </submittedName>
</protein>
<dbReference type="GeneID" id="10543666"/>
<dbReference type="Proteomes" id="UP000008783">
    <property type="component" value="Unassembled WGS sequence"/>
</dbReference>
<gene>
    <name evidence="1" type="ORF">PGTG_19276</name>
</gene>
<evidence type="ECO:0000313" key="1">
    <source>
        <dbReference type="EMBL" id="EFP93321.1"/>
    </source>
</evidence>
<dbReference type="RefSeq" id="XP_003337740.1">
    <property type="nucleotide sequence ID" value="XM_003337692.1"/>
</dbReference>
<dbReference type="InParanoid" id="E3L9U6"/>
<proteinExistence type="predicted"/>
<evidence type="ECO:0000313" key="2">
    <source>
        <dbReference type="Proteomes" id="UP000008783"/>
    </source>
</evidence>
<reference key="1">
    <citation type="submission" date="2007-01" db="EMBL/GenBank/DDBJ databases">
        <title>The Genome Sequence of Puccinia graminis f. sp. tritici Strain CRL 75-36-700-3.</title>
        <authorList>
            <consortium name="The Broad Institute Genome Sequencing Platform"/>
            <person name="Birren B."/>
            <person name="Lander E."/>
            <person name="Galagan J."/>
            <person name="Nusbaum C."/>
            <person name="Devon K."/>
            <person name="Cuomo C."/>
            <person name="Jaffe D."/>
            <person name="Butler J."/>
            <person name="Alvarez P."/>
            <person name="Gnerre S."/>
            <person name="Grabherr M."/>
            <person name="Mauceli E."/>
            <person name="Brockman W."/>
            <person name="Young S."/>
            <person name="LaButti K."/>
            <person name="Sykes S."/>
            <person name="DeCaprio D."/>
            <person name="Crawford M."/>
            <person name="Koehrsen M."/>
            <person name="Engels R."/>
            <person name="Montgomery P."/>
            <person name="Pearson M."/>
            <person name="Howarth C."/>
            <person name="Larson L."/>
            <person name="White J."/>
            <person name="Zeng Q."/>
            <person name="Kodira C."/>
            <person name="Yandava C."/>
            <person name="Alvarado L."/>
            <person name="O'Leary S."/>
            <person name="Szabo L."/>
            <person name="Dean R."/>
            <person name="Schein J."/>
        </authorList>
    </citation>
    <scope>NUCLEOTIDE SEQUENCE</scope>
    <source>
        <strain>CRL 75-36-700-3</strain>
    </source>
</reference>
<dbReference type="KEGG" id="pgr:PGTG_19276"/>
<sequence length="124" mass="13676">MNASPDARRITPDWTRIVQLTALRLCQWPMKLEELCHTSRSHTAQGASGLCVSSARTSGAPYKLQIQSLCTSTCRRRSLGTNSPVSADDMLGHSFYPYYFGRMVKLTGESASSIKKPIGNHDRG</sequence>
<dbReference type="VEuPathDB" id="FungiDB:PGTG_19276"/>
<keyword evidence="2" id="KW-1185">Reference proteome</keyword>